<dbReference type="GO" id="GO:0004799">
    <property type="term" value="F:thymidylate synthase activity"/>
    <property type="evidence" value="ECO:0007669"/>
    <property type="project" value="TreeGrafter"/>
</dbReference>
<dbReference type="GO" id="GO:0050660">
    <property type="term" value="F:flavin adenine dinucleotide binding"/>
    <property type="evidence" value="ECO:0007669"/>
    <property type="project" value="InterPro"/>
</dbReference>
<dbReference type="EMBL" id="BART01001757">
    <property type="protein sequence ID" value="GAG73008.1"/>
    <property type="molecule type" value="Genomic_DNA"/>
</dbReference>
<dbReference type="PANTHER" id="PTHR34934:SF1">
    <property type="entry name" value="FLAVIN-DEPENDENT THYMIDYLATE SYNTHASE"/>
    <property type="match status" value="1"/>
</dbReference>
<organism evidence="1">
    <name type="scientific">marine sediment metagenome</name>
    <dbReference type="NCBI Taxonomy" id="412755"/>
    <lineage>
        <taxon>unclassified sequences</taxon>
        <taxon>metagenomes</taxon>
        <taxon>ecological metagenomes</taxon>
    </lineage>
</organism>
<dbReference type="Gene3D" id="3.30.1360.170">
    <property type="match status" value="1"/>
</dbReference>
<dbReference type="GO" id="GO:0070402">
    <property type="term" value="F:NADPH binding"/>
    <property type="evidence" value="ECO:0007669"/>
    <property type="project" value="TreeGrafter"/>
</dbReference>
<dbReference type="CDD" id="cd20175">
    <property type="entry name" value="ThyX"/>
    <property type="match status" value="1"/>
</dbReference>
<protein>
    <recommendedName>
        <fullName evidence="2">Thymidylate synthase (FAD)</fullName>
    </recommendedName>
</protein>
<dbReference type="GO" id="GO:0006231">
    <property type="term" value="P:dTMP biosynthetic process"/>
    <property type="evidence" value="ECO:0007669"/>
    <property type="project" value="InterPro"/>
</dbReference>
<accession>X1AKJ9</accession>
<proteinExistence type="predicted"/>
<feature type="non-terminal residue" evidence="1">
    <location>
        <position position="196"/>
    </location>
</feature>
<sequence length="196" mass="23016">MDELRAVARQEMEKAKRSNQNIIFKMGHHSVAEHAVFNFDIIGISRLATEELEKFRLCSYTEKSQRYISLKNNFIIPEEIRKAGMQEIFVKMIRDQNDFYHKLYKKLHPYFFNKNSHLAADKKNHKIIDDWAKEDARYVISLATEGQLGMTVNARNLEYLIRRFASKSLAEVKELQEKLFELAKEVAPSIILFTEA</sequence>
<dbReference type="InterPro" id="IPR003669">
    <property type="entry name" value="Thymidylate_synthase_ThyX"/>
</dbReference>
<evidence type="ECO:0000313" key="1">
    <source>
        <dbReference type="EMBL" id="GAG73008.1"/>
    </source>
</evidence>
<dbReference type="GO" id="GO:0050797">
    <property type="term" value="F:thymidylate synthase (FAD) activity"/>
    <property type="evidence" value="ECO:0007669"/>
    <property type="project" value="InterPro"/>
</dbReference>
<reference evidence="1" key="1">
    <citation type="journal article" date="2014" name="Front. Microbiol.">
        <title>High frequency of phylogenetically diverse reductive dehalogenase-homologous genes in deep subseafloor sedimentary metagenomes.</title>
        <authorList>
            <person name="Kawai M."/>
            <person name="Futagami T."/>
            <person name="Toyoda A."/>
            <person name="Takaki Y."/>
            <person name="Nishi S."/>
            <person name="Hori S."/>
            <person name="Arai W."/>
            <person name="Tsubouchi T."/>
            <person name="Morono Y."/>
            <person name="Uchiyama I."/>
            <person name="Ito T."/>
            <person name="Fujiyama A."/>
            <person name="Inagaki F."/>
            <person name="Takami H."/>
        </authorList>
    </citation>
    <scope>NUCLEOTIDE SEQUENCE</scope>
    <source>
        <strain evidence="1">Expedition CK06-06</strain>
    </source>
</reference>
<dbReference type="InterPro" id="IPR036098">
    <property type="entry name" value="Thymidylate_synthase_ThyX_sf"/>
</dbReference>
<dbReference type="PROSITE" id="PS51331">
    <property type="entry name" value="THYX"/>
    <property type="match status" value="1"/>
</dbReference>
<name>X1AKJ9_9ZZZZ</name>
<dbReference type="SUPFAM" id="SSF69796">
    <property type="entry name" value="Thymidylate synthase-complementing protein Thy1"/>
    <property type="match status" value="1"/>
</dbReference>
<comment type="caution">
    <text evidence="1">The sequence shown here is derived from an EMBL/GenBank/DDBJ whole genome shotgun (WGS) entry which is preliminary data.</text>
</comment>
<evidence type="ECO:0008006" key="2">
    <source>
        <dbReference type="Google" id="ProtNLM"/>
    </source>
</evidence>
<dbReference type="AlphaFoldDB" id="X1AKJ9"/>
<dbReference type="Pfam" id="PF02511">
    <property type="entry name" value="Thy1"/>
    <property type="match status" value="1"/>
</dbReference>
<dbReference type="PANTHER" id="PTHR34934">
    <property type="entry name" value="FLAVIN-DEPENDENT THYMIDYLATE SYNTHASE"/>
    <property type="match status" value="1"/>
</dbReference>
<gene>
    <name evidence="1" type="ORF">S01H4_05901</name>
</gene>